<dbReference type="GO" id="GO:0005737">
    <property type="term" value="C:cytoplasm"/>
    <property type="evidence" value="ECO:0007669"/>
    <property type="project" value="TreeGrafter"/>
</dbReference>
<accession>A0A161GLG2</accession>
<evidence type="ECO:0000256" key="4">
    <source>
        <dbReference type="ARBA" id="ARBA00012869"/>
    </source>
</evidence>
<dbReference type="FunFam" id="3.40.1500.10:FF:000002">
    <property type="entry name" value="oxygen-dependent coproporphyrinogen-III oxidase, mitochondrial"/>
    <property type="match status" value="1"/>
</dbReference>
<sequence length="390" mass="45003">MTHVNKLFSRLRYFRTISTLALFQTRHKKAGWRVVFAAAGLSTACVATVFCKKNKVFAATMPKYWMAEPITDMAEIEKNSDSMRIKMEKMIMDMQADFCRALGEEEDQEGDGKKWIVDRWERKEGGGGISCVIQDGRVFEKAGVNISVVTGKLPYAAIQGMRSRGKCIEGDNLPFFAAGISSVIHPRNPNVPTIHFNYRYFELTDKTGKEHWWFGGGTDLTPYFLDEEDVVHFHKTLKTACDKHDKSYYPKFKAWCDRYFYIKHRGQTRGVGGIFFDDMDDRSPEDMFQFVKTCAAAVKPSYIPLVKKNKDKGYSYSDRRWQLLRRGYYAEFNLVYDRGTKFGLNTPEARIESIMMSLPLNASWEYCHEIKPGSPEKKLTDVLTNPREWV</sequence>
<keyword evidence="6" id="KW-0350">Heme biosynthesis</keyword>
<keyword evidence="7" id="KW-0627">Porphyrin biosynthesis</keyword>
<evidence type="ECO:0000256" key="7">
    <source>
        <dbReference type="ARBA" id="ARBA00023244"/>
    </source>
</evidence>
<evidence type="ECO:0000256" key="1">
    <source>
        <dbReference type="ARBA" id="ARBA00005168"/>
    </source>
</evidence>
<keyword evidence="5" id="KW-0560">Oxidoreductase</keyword>
<proteinExistence type="inferred from homology"/>
<evidence type="ECO:0000256" key="5">
    <source>
        <dbReference type="ARBA" id="ARBA00023002"/>
    </source>
</evidence>
<dbReference type="EC" id="1.3.3.3" evidence="4"/>
<dbReference type="GO" id="GO:0006782">
    <property type="term" value="P:protoporphyrinogen IX biosynthetic process"/>
    <property type="evidence" value="ECO:0007669"/>
    <property type="project" value="UniProtKB-UniPathway"/>
</dbReference>
<dbReference type="PANTHER" id="PTHR10755">
    <property type="entry name" value="COPROPORPHYRINOGEN III OXIDASE, MITOCHONDRIAL"/>
    <property type="match status" value="1"/>
</dbReference>
<comment type="subunit">
    <text evidence="3">Homodimer.</text>
</comment>
<dbReference type="PIRSF" id="PIRSF000166">
    <property type="entry name" value="Coproporphyri_ox"/>
    <property type="match status" value="1"/>
</dbReference>
<dbReference type="UniPathway" id="UPA00251">
    <property type="reaction ID" value="UER00322"/>
</dbReference>
<name>A0A161GLG2_MERMT</name>
<comment type="similarity">
    <text evidence="2">Belongs to the aerobic coproporphyrinogen-III oxidase family.</text>
</comment>
<gene>
    <name evidence="8" type="primary">CPOX</name>
</gene>
<dbReference type="Gene3D" id="3.40.1500.10">
    <property type="entry name" value="Coproporphyrinogen III oxidase, aerobic"/>
    <property type="match status" value="1"/>
</dbReference>
<dbReference type="AlphaFoldDB" id="A0A161GLG2"/>
<dbReference type="InterPro" id="IPR001260">
    <property type="entry name" value="Coprogen_oxidase_aer"/>
</dbReference>
<dbReference type="InterPro" id="IPR036406">
    <property type="entry name" value="Coprogen_oxidase_aer_sf"/>
</dbReference>
<dbReference type="SUPFAM" id="SSF102886">
    <property type="entry name" value="Coproporphyrinogen III oxidase"/>
    <property type="match status" value="1"/>
</dbReference>
<reference evidence="8" key="1">
    <citation type="submission" date="2015-11" db="EMBL/GenBank/DDBJ databases">
        <authorList>
            <person name="Zhang Y."/>
            <person name="Guo Z."/>
        </authorList>
    </citation>
    <scope>NUCLEOTIDE SEQUENCE</scope>
</reference>
<comment type="pathway">
    <text evidence="1">Porphyrin-containing compound metabolism; protoporphyrin-IX biosynthesis; protoporphyrinogen-IX from coproporphyrinogen-III (O2 route): step 1/1.</text>
</comment>
<dbReference type="GO" id="GO:0004109">
    <property type="term" value="F:coproporphyrinogen oxidase activity"/>
    <property type="evidence" value="ECO:0007669"/>
    <property type="project" value="UniProtKB-EC"/>
</dbReference>
<evidence type="ECO:0000313" key="8">
    <source>
        <dbReference type="EMBL" id="AMY96566.1"/>
    </source>
</evidence>
<evidence type="ECO:0000256" key="6">
    <source>
        <dbReference type="ARBA" id="ARBA00023133"/>
    </source>
</evidence>
<evidence type="ECO:0000256" key="3">
    <source>
        <dbReference type="ARBA" id="ARBA00011738"/>
    </source>
</evidence>
<dbReference type="PANTHER" id="PTHR10755:SF0">
    <property type="entry name" value="OXYGEN-DEPENDENT COPROPORPHYRINOGEN-III OXIDASE, MITOCHONDRIAL"/>
    <property type="match status" value="1"/>
</dbReference>
<organism evidence="8">
    <name type="scientific">Meretrix meretrix</name>
    <name type="common">Asiatic hard clam</name>
    <name type="synonym">Venus meretrix</name>
    <dbReference type="NCBI Taxonomy" id="291251"/>
    <lineage>
        <taxon>Eukaryota</taxon>
        <taxon>Metazoa</taxon>
        <taxon>Spiralia</taxon>
        <taxon>Lophotrochozoa</taxon>
        <taxon>Mollusca</taxon>
        <taxon>Bivalvia</taxon>
        <taxon>Autobranchia</taxon>
        <taxon>Heteroconchia</taxon>
        <taxon>Euheterodonta</taxon>
        <taxon>Imparidentia</taxon>
        <taxon>Neoheterodontei</taxon>
        <taxon>Venerida</taxon>
        <taxon>Veneroidea</taxon>
        <taxon>Veneridae</taxon>
        <taxon>Meretrix</taxon>
    </lineage>
</organism>
<evidence type="ECO:0000256" key="2">
    <source>
        <dbReference type="ARBA" id="ARBA00010644"/>
    </source>
</evidence>
<protein>
    <recommendedName>
        <fullName evidence="4">coproporphyrinogen oxidase</fullName>
        <ecNumber evidence="4">1.3.3.3</ecNumber>
    </recommendedName>
</protein>
<dbReference type="Pfam" id="PF01218">
    <property type="entry name" value="Coprogen_oxidas"/>
    <property type="match status" value="1"/>
</dbReference>
<dbReference type="NCBIfam" id="NF003727">
    <property type="entry name" value="PRK05330.1"/>
    <property type="match status" value="1"/>
</dbReference>
<dbReference type="EMBL" id="KU095865">
    <property type="protein sequence ID" value="AMY96566.1"/>
    <property type="molecule type" value="Genomic_DNA"/>
</dbReference>
<dbReference type="PRINTS" id="PR00073">
    <property type="entry name" value="COPRGNOXDASE"/>
</dbReference>